<dbReference type="Pfam" id="PF00583">
    <property type="entry name" value="Acetyltransf_1"/>
    <property type="match status" value="1"/>
</dbReference>
<evidence type="ECO:0000313" key="3">
    <source>
        <dbReference type="Proteomes" id="UP001378956"/>
    </source>
</evidence>
<dbReference type="EMBL" id="JBBEUB010000002">
    <property type="protein sequence ID" value="MEJ2902519.1"/>
    <property type="molecule type" value="Genomic_DNA"/>
</dbReference>
<dbReference type="CDD" id="cd04301">
    <property type="entry name" value="NAT_SF"/>
    <property type="match status" value="1"/>
</dbReference>
<accession>A0ABU8NJV6</accession>
<evidence type="ECO:0000313" key="2">
    <source>
        <dbReference type="EMBL" id="MEJ2902519.1"/>
    </source>
</evidence>
<dbReference type="InterPro" id="IPR053144">
    <property type="entry name" value="Acetyltransferase_Butenolide"/>
</dbReference>
<organism evidence="2 3">
    <name type="scientific">Pedobacter panaciterrae</name>
    <dbReference type="NCBI Taxonomy" id="363849"/>
    <lineage>
        <taxon>Bacteria</taxon>
        <taxon>Pseudomonadati</taxon>
        <taxon>Bacteroidota</taxon>
        <taxon>Sphingobacteriia</taxon>
        <taxon>Sphingobacteriales</taxon>
        <taxon>Sphingobacteriaceae</taxon>
        <taxon>Pedobacter</taxon>
    </lineage>
</organism>
<evidence type="ECO:0000259" key="1">
    <source>
        <dbReference type="PROSITE" id="PS51186"/>
    </source>
</evidence>
<sequence length="132" mass="14638">MNITYKTNVLPLLEEIISVYDSSGLNRPTADKNRIAEMYKHSNLVVTAWHDDQLVGIARSLTDFCHCCYLADLAVSATYQKSGIGKELVKLTKATIGDKSMLLLLAAPTAIEYYPKIGMDVVNNGFIINRVK</sequence>
<comment type="caution">
    <text evidence="2">The sequence shown here is derived from an EMBL/GenBank/DDBJ whole genome shotgun (WGS) entry which is preliminary data.</text>
</comment>
<dbReference type="PANTHER" id="PTHR43233:SF1">
    <property type="entry name" value="FAMILY N-ACETYLTRANSFERASE, PUTATIVE (AFU_ORTHOLOGUE AFUA_6G03350)-RELATED"/>
    <property type="match status" value="1"/>
</dbReference>
<dbReference type="Gene3D" id="3.40.630.30">
    <property type="match status" value="1"/>
</dbReference>
<name>A0ABU8NJV6_9SPHI</name>
<dbReference type="SUPFAM" id="SSF55729">
    <property type="entry name" value="Acyl-CoA N-acyltransferases (Nat)"/>
    <property type="match status" value="1"/>
</dbReference>
<dbReference type="InterPro" id="IPR016181">
    <property type="entry name" value="Acyl_CoA_acyltransferase"/>
</dbReference>
<dbReference type="Proteomes" id="UP001378956">
    <property type="component" value="Unassembled WGS sequence"/>
</dbReference>
<feature type="domain" description="N-acetyltransferase" evidence="1">
    <location>
        <begin position="7"/>
        <end position="132"/>
    </location>
</feature>
<protein>
    <submittedName>
        <fullName evidence="2">GNAT family N-acetyltransferase</fullName>
    </submittedName>
</protein>
<proteinExistence type="predicted"/>
<reference evidence="2 3" key="1">
    <citation type="submission" date="2024-03" db="EMBL/GenBank/DDBJ databases">
        <title>Sequence of Lycoming College Course Isolates.</title>
        <authorList>
            <person name="Plotts O."/>
            <person name="Newman J."/>
        </authorList>
    </citation>
    <scope>NUCLEOTIDE SEQUENCE [LARGE SCALE GENOMIC DNA]</scope>
    <source>
        <strain evidence="2 3">CJB-3</strain>
    </source>
</reference>
<dbReference type="PANTHER" id="PTHR43233">
    <property type="entry name" value="FAMILY N-ACETYLTRANSFERASE, PUTATIVE (AFU_ORTHOLOGUE AFUA_6G03350)-RELATED"/>
    <property type="match status" value="1"/>
</dbReference>
<keyword evidence="3" id="KW-1185">Reference proteome</keyword>
<dbReference type="PROSITE" id="PS51186">
    <property type="entry name" value="GNAT"/>
    <property type="match status" value="1"/>
</dbReference>
<dbReference type="RefSeq" id="WP_172662878.1">
    <property type="nucleotide sequence ID" value="NZ_CBFGNQ010000002.1"/>
</dbReference>
<gene>
    <name evidence="2" type="ORF">WAE58_08775</name>
</gene>
<dbReference type="InterPro" id="IPR000182">
    <property type="entry name" value="GNAT_dom"/>
</dbReference>